<name>A0AAD0ZJX0_9PSED</name>
<dbReference type="EMBL" id="CP027750">
    <property type="protein sequence ID" value="AZE31560.1"/>
    <property type="molecule type" value="Genomic_DNA"/>
</dbReference>
<accession>A0AAD0ZJX0</accession>
<sequence>MKTILPNQITHWCPSCNSHFQLRQVRHCIPVPTSPDGEEEILRCPACGSYSIEELQEVTHAK</sequence>
<dbReference type="Proteomes" id="UP000280455">
    <property type="component" value="Chromosome"/>
</dbReference>
<organism evidence="1 2">
    <name type="scientific">Pseudomonas chlororaphis subsp. aureofaciens</name>
    <dbReference type="NCBI Taxonomy" id="587851"/>
    <lineage>
        <taxon>Bacteria</taxon>
        <taxon>Pseudomonadati</taxon>
        <taxon>Pseudomonadota</taxon>
        <taxon>Gammaproteobacteria</taxon>
        <taxon>Pseudomonadales</taxon>
        <taxon>Pseudomonadaceae</taxon>
        <taxon>Pseudomonas</taxon>
    </lineage>
</organism>
<evidence type="ECO:0000313" key="1">
    <source>
        <dbReference type="EMBL" id="AZE31560.1"/>
    </source>
</evidence>
<proteinExistence type="predicted"/>
<evidence type="ECO:0000313" key="2">
    <source>
        <dbReference type="Proteomes" id="UP000280455"/>
    </source>
</evidence>
<dbReference type="AlphaFoldDB" id="A0AAD0ZJX0"/>
<protein>
    <submittedName>
        <fullName evidence="1">Uncharacterized protein</fullName>
    </submittedName>
</protein>
<reference evidence="1 2" key="1">
    <citation type="submission" date="2018-03" db="EMBL/GenBank/DDBJ databases">
        <title>Diversity of phytobeneficial traits revealed by whole-genome analysis of worldwide-isolated phenazine-producing Pseudomonas spp.</title>
        <authorList>
            <person name="Biessy A."/>
            <person name="Novinscak A."/>
            <person name="Blom J."/>
            <person name="Leger G."/>
            <person name="Thomashow L.S."/>
            <person name="Cazorla F.M."/>
            <person name="Josic D."/>
            <person name="Filion M."/>
        </authorList>
    </citation>
    <scope>NUCLEOTIDE SEQUENCE [LARGE SCALE GENOMIC DNA]</scope>
    <source>
        <strain evidence="1 2">ChPhzS24</strain>
    </source>
</reference>
<gene>
    <name evidence="1" type="ORF">C4K07_4797</name>
</gene>